<proteinExistence type="predicted"/>
<evidence type="ECO:0000313" key="2">
    <source>
        <dbReference type="Proteomes" id="UP001150217"/>
    </source>
</evidence>
<reference evidence="1" key="1">
    <citation type="submission" date="2022-08" db="EMBL/GenBank/DDBJ databases">
        <title>A Global Phylogenomic Analysis of the Shiitake Genus Lentinula.</title>
        <authorList>
            <consortium name="DOE Joint Genome Institute"/>
            <person name="Sierra-Patev S."/>
            <person name="Min B."/>
            <person name="Naranjo-Ortiz M."/>
            <person name="Looney B."/>
            <person name="Konkel Z."/>
            <person name="Slot J.C."/>
            <person name="Sakamoto Y."/>
            <person name="Steenwyk J.L."/>
            <person name="Rokas A."/>
            <person name="Carro J."/>
            <person name="Camarero S."/>
            <person name="Ferreira P."/>
            <person name="Molpeceres G."/>
            <person name="Ruiz-Duenas F.J."/>
            <person name="Serrano A."/>
            <person name="Henrissat B."/>
            <person name="Drula E."/>
            <person name="Hughes K.W."/>
            <person name="Mata J.L."/>
            <person name="Ishikawa N.K."/>
            <person name="Vargas-Isla R."/>
            <person name="Ushijima S."/>
            <person name="Smith C.A."/>
            <person name="Ahrendt S."/>
            <person name="Andreopoulos W."/>
            <person name="He G."/>
            <person name="Labutti K."/>
            <person name="Lipzen A."/>
            <person name="Ng V."/>
            <person name="Riley R."/>
            <person name="Sandor L."/>
            <person name="Barry K."/>
            <person name="Martinez A.T."/>
            <person name="Xiao Y."/>
            <person name="Gibbons J.G."/>
            <person name="Terashima K."/>
            <person name="Grigoriev I.V."/>
            <person name="Hibbett D.S."/>
        </authorList>
    </citation>
    <scope>NUCLEOTIDE SEQUENCE</scope>
    <source>
        <strain evidence="1">RHP3577 ss4</strain>
    </source>
</reference>
<accession>A0ABQ8VPF2</accession>
<comment type="caution">
    <text evidence="1">The sequence shown here is derived from an EMBL/GenBank/DDBJ whole genome shotgun (WGS) entry which is preliminary data.</text>
</comment>
<name>A0ABQ8VPF2_9AGAR</name>
<dbReference type="Proteomes" id="UP001150217">
    <property type="component" value="Unassembled WGS sequence"/>
</dbReference>
<organism evidence="1 2">
    <name type="scientific">Lentinula lateritia</name>
    <dbReference type="NCBI Taxonomy" id="40482"/>
    <lineage>
        <taxon>Eukaryota</taxon>
        <taxon>Fungi</taxon>
        <taxon>Dikarya</taxon>
        <taxon>Basidiomycota</taxon>
        <taxon>Agaricomycotina</taxon>
        <taxon>Agaricomycetes</taxon>
        <taxon>Agaricomycetidae</taxon>
        <taxon>Agaricales</taxon>
        <taxon>Marasmiineae</taxon>
        <taxon>Omphalotaceae</taxon>
        <taxon>Lentinula</taxon>
    </lineage>
</organism>
<protein>
    <submittedName>
        <fullName evidence="1">Uncharacterized protein</fullName>
    </submittedName>
</protein>
<dbReference type="EMBL" id="JANVFT010000016">
    <property type="protein sequence ID" value="KAJ4498272.1"/>
    <property type="molecule type" value="Genomic_DNA"/>
</dbReference>
<gene>
    <name evidence="1" type="ORF">C8R41DRAFT_916514</name>
</gene>
<evidence type="ECO:0000313" key="1">
    <source>
        <dbReference type="EMBL" id="KAJ4498272.1"/>
    </source>
</evidence>
<keyword evidence="2" id="KW-1185">Reference proteome</keyword>
<sequence>MSNPVGVKSFIVSSSFLPYATAKLASAATRGLCIPDAAEITISSSSSDKLLAPLWPNAVLREHSYPILAVYSNLNQTLMYIHRTPKFMLEVARGDFDLSNDDHGTNSWTGW</sequence>